<reference evidence="3" key="1">
    <citation type="journal article" date="2019" name="Int. J. Syst. Evol. Microbiol.">
        <title>The Global Catalogue of Microorganisms (GCM) 10K type strain sequencing project: providing services to taxonomists for standard genome sequencing and annotation.</title>
        <authorList>
            <consortium name="The Broad Institute Genomics Platform"/>
            <consortium name="The Broad Institute Genome Sequencing Center for Infectious Disease"/>
            <person name="Wu L."/>
            <person name="Ma J."/>
        </authorList>
    </citation>
    <scope>NUCLEOTIDE SEQUENCE [LARGE SCALE GENOMIC DNA]</scope>
    <source>
        <strain evidence="3">KCTC 42443</strain>
    </source>
</reference>
<evidence type="ECO:0000256" key="1">
    <source>
        <dbReference type="SAM" id="MobiDB-lite"/>
    </source>
</evidence>
<organism evidence="2 3">
    <name type="scientific">Aliiroseovarius zhejiangensis</name>
    <dbReference type="NCBI Taxonomy" id="1632025"/>
    <lineage>
        <taxon>Bacteria</taxon>
        <taxon>Pseudomonadati</taxon>
        <taxon>Pseudomonadota</taxon>
        <taxon>Alphaproteobacteria</taxon>
        <taxon>Rhodobacterales</taxon>
        <taxon>Paracoccaceae</taxon>
        <taxon>Aliiroseovarius</taxon>
    </lineage>
</organism>
<protein>
    <recommendedName>
        <fullName evidence="4">Transposase</fullName>
    </recommendedName>
</protein>
<proteinExistence type="predicted"/>
<keyword evidence="3" id="KW-1185">Reference proteome</keyword>
<evidence type="ECO:0008006" key="4">
    <source>
        <dbReference type="Google" id="ProtNLM"/>
    </source>
</evidence>
<gene>
    <name evidence="2" type="ORF">GCM10016455_25010</name>
</gene>
<dbReference type="Proteomes" id="UP000609802">
    <property type="component" value="Unassembled WGS sequence"/>
</dbReference>
<feature type="region of interest" description="Disordered" evidence="1">
    <location>
        <begin position="43"/>
        <end position="64"/>
    </location>
</feature>
<comment type="caution">
    <text evidence="2">The sequence shown here is derived from an EMBL/GenBank/DDBJ whole genome shotgun (WGS) entry which is preliminary data.</text>
</comment>
<evidence type="ECO:0000313" key="2">
    <source>
        <dbReference type="EMBL" id="GHF02744.1"/>
    </source>
</evidence>
<name>A0ABQ3J572_9RHOB</name>
<sequence>MPHAQRAIMRQEMRQAQLFVACRGEDQHIAGANPIRAVHNRHKVAARTERTPQKAAAFPPHPIG</sequence>
<evidence type="ECO:0000313" key="3">
    <source>
        <dbReference type="Proteomes" id="UP000609802"/>
    </source>
</evidence>
<accession>A0ABQ3J572</accession>
<dbReference type="EMBL" id="BNCH01000005">
    <property type="protein sequence ID" value="GHF02744.1"/>
    <property type="molecule type" value="Genomic_DNA"/>
</dbReference>